<dbReference type="Gene3D" id="2.170.270.10">
    <property type="entry name" value="SET domain"/>
    <property type="match status" value="1"/>
</dbReference>
<dbReference type="InterPro" id="IPR044238">
    <property type="entry name" value="ASHR2-like"/>
</dbReference>
<organism evidence="2 3">
    <name type="scientific">Malus domestica</name>
    <name type="common">Apple</name>
    <name type="synonym">Pyrus malus</name>
    <dbReference type="NCBI Taxonomy" id="3750"/>
    <lineage>
        <taxon>Eukaryota</taxon>
        <taxon>Viridiplantae</taxon>
        <taxon>Streptophyta</taxon>
        <taxon>Embryophyta</taxon>
        <taxon>Tracheophyta</taxon>
        <taxon>Spermatophyta</taxon>
        <taxon>Magnoliopsida</taxon>
        <taxon>eudicotyledons</taxon>
        <taxon>Gunneridae</taxon>
        <taxon>Pentapetalae</taxon>
        <taxon>rosids</taxon>
        <taxon>fabids</taxon>
        <taxon>Rosales</taxon>
        <taxon>Rosaceae</taxon>
        <taxon>Amygdaloideae</taxon>
        <taxon>Maleae</taxon>
        <taxon>Malus</taxon>
    </lineage>
</organism>
<evidence type="ECO:0008006" key="4">
    <source>
        <dbReference type="Google" id="ProtNLM"/>
    </source>
</evidence>
<protein>
    <recommendedName>
        <fullName evidence="4">SET domain-containing protein</fullName>
    </recommendedName>
</protein>
<feature type="region of interest" description="Disordered" evidence="1">
    <location>
        <begin position="57"/>
        <end position="94"/>
    </location>
</feature>
<gene>
    <name evidence="2" type="ORF">DVH24_005689</name>
</gene>
<dbReference type="AlphaFoldDB" id="A0A498IJ93"/>
<dbReference type="EMBL" id="RDQH01000337">
    <property type="protein sequence ID" value="RXH83436.1"/>
    <property type="molecule type" value="Genomic_DNA"/>
</dbReference>
<evidence type="ECO:0000313" key="2">
    <source>
        <dbReference type="EMBL" id="RXH83436.1"/>
    </source>
</evidence>
<evidence type="ECO:0000256" key="1">
    <source>
        <dbReference type="SAM" id="MobiDB-lite"/>
    </source>
</evidence>
<evidence type="ECO:0000313" key="3">
    <source>
        <dbReference type="Proteomes" id="UP000290289"/>
    </source>
</evidence>
<accession>A0A498IJ93</accession>
<dbReference type="PANTHER" id="PTHR47420">
    <property type="entry name" value="HISTONE-LYSINE N-METHYLTRANSFERASE ASHR2"/>
    <property type="match status" value="1"/>
</dbReference>
<keyword evidence="3" id="KW-1185">Reference proteome</keyword>
<sequence>MVIRMIHDVPAWREIYLSYFPVNQSHSNQHRTLARDYGFACQCDRCKVEASWFDNKEGEEEAKGMDEDQDQEMEASSESEPESGIDIEEAKAKAQEEADFPHAYFFVRFMCNRTNY</sequence>
<dbReference type="PANTHER" id="PTHR47420:SF3">
    <property type="entry name" value="HISTONE-LYSINE N-METHYLTRANSFERASE ASHR2"/>
    <property type="match status" value="1"/>
</dbReference>
<proteinExistence type="predicted"/>
<comment type="caution">
    <text evidence="2">The sequence shown here is derived from an EMBL/GenBank/DDBJ whole genome shotgun (WGS) entry which is preliminary data.</text>
</comment>
<dbReference type="SUPFAM" id="SSF82199">
    <property type="entry name" value="SET domain"/>
    <property type="match status" value="1"/>
</dbReference>
<feature type="compositionally biased region" description="Acidic residues" evidence="1">
    <location>
        <begin position="67"/>
        <end position="87"/>
    </location>
</feature>
<reference evidence="2 3" key="1">
    <citation type="submission" date="2018-10" db="EMBL/GenBank/DDBJ databases">
        <title>A high-quality apple genome assembly.</title>
        <authorList>
            <person name="Hu J."/>
        </authorList>
    </citation>
    <scope>NUCLEOTIDE SEQUENCE [LARGE SCALE GENOMIC DNA]</scope>
    <source>
        <strain evidence="3">cv. HFTH1</strain>
        <tissue evidence="2">Young leaf</tissue>
    </source>
</reference>
<dbReference type="InterPro" id="IPR046341">
    <property type="entry name" value="SET_dom_sf"/>
</dbReference>
<name>A0A498IJ93_MALDO</name>
<dbReference type="STRING" id="3750.A0A498IJ93"/>
<dbReference type="Proteomes" id="UP000290289">
    <property type="component" value="Chromosome 11"/>
</dbReference>